<evidence type="ECO:0000256" key="7">
    <source>
        <dbReference type="ARBA" id="ARBA00048798"/>
    </source>
</evidence>
<dbReference type="InterPro" id="IPR043131">
    <property type="entry name" value="BCAT-like_N"/>
</dbReference>
<evidence type="ECO:0000256" key="6">
    <source>
        <dbReference type="ARBA" id="ARBA00048212"/>
    </source>
</evidence>
<dbReference type="Proteomes" id="UP000305517">
    <property type="component" value="Unassembled WGS sequence"/>
</dbReference>
<comment type="pathway">
    <text evidence="2">Amino-acid biosynthesis; L-valine biosynthesis; L-valine from pyruvate: step 4/4.</text>
</comment>
<dbReference type="InterPro" id="IPR043132">
    <property type="entry name" value="BCAT-like_C"/>
</dbReference>
<comment type="catalytic activity">
    <reaction evidence="7">
        <text>L-isoleucine + 2-oxoglutarate = (S)-3-methyl-2-oxopentanoate + L-glutamate</text>
        <dbReference type="Rhea" id="RHEA:24801"/>
        <dbReference type="ChEBI" id="CHEBI:16810"/>
        <dbReference type="ChEBI" id="CHEBI:29985"/>
        <dbReference type="ChEBI" id="CHEBI:35146"/>
        <dbReference type="ChEBI" id="CHEBI:58045"/>
        <dbReference type="EC" id="2.6.1.42"/>
    </reaction>
</comment>
<dbReference type="Pfam" id="PF01063">
    <property type="entry name" value="Aminotran_4"/>
    <property type="match status" value="1"/>
</dbReference>
<dbReference type="InterPro" id="IPR001544">
    <property type="entry name" value="Aminotrans_IV"/>
</dbReference>
<dbReference type="EMBL" id="VAJM01000006">
    <property type="protein sequence ID" value="TLM91743.1"/>
    <property type="molecule type" value="Genomic_DNA"/>
</dbReference>
<keyword evidence="10" id="KW-1185">Reference proteome</keyword>
<evidence type="ECO:0000256" key="5">
    <source>
        <dbReference type="ARBA" id="ARBA00013053"/>
    </source>
</evidence>
<proteinExistence type="inferred from homology"/>
<dbReference type="AlphaFoldDB" id="A0A5R8WPR0"/>
<comment type="pathway">
    <text evidence="3">Amino-acid biosynthesis; L-leucine biosynthesis; L-leucine from 3-methyl-2-oxobutanoate: step 4/4.</text>
</comment>
<dbReference type="Gene3D" id="3.20.10.10">
    <property type="entry name" value="D-amino Acid Aminotransferase, subunit A, domain 2"/>
    <property type="match status" value="1"/>
</dbReference>
<sequence>MPPWPSTGCRPASTCCASTTPRARSRAASACSKHLLHRFPKKDEPAGSSFFFVACAPTGLFCRPMSLVLFDGALLPAADLALPLPNRGLQFNDGFFETLVLRNGHLRYAADHAARMRWAATALHLHLPAALSTPSGLEQTMRHLADANDLTAACRLRLQLWRGGGGLYAPVTAAAHWLVTAVPFEAGPTTPARAAFAGSIRTHFSPVSFCKGPYALHYVLAAQERAARGLDDLLLLDGQGHVAEAVAAAVFWLREGVLYTPALESGCVAGVRRAHLLRVAQQRSLPCQIGLFPAEAVLAAEVAFTANVAGIRPLASIGETPLATMHPLLEALRRWEAV</sequence>
<dbReference type="InterPro" id="IPR036038">
    <property type="entry name" value="Aminotransferase-like"/>
</dbReference>
<accession>A0A5R8WPR0</accession>
<dbReference type="PANTHER" id="PTHR42743">
    <property type="entry name" value="AMINO-ACID AMINOTRANSFERASE"/>
    <property type="match status" value="1"/>
</dbReference>
<gene>
    <name evidence="9" type="ORF">FDY95_14370</name>
</gene>
<name>A0A5R8WPR0_9BACT</name>
<evidence type="ECO:0000256" key="4">
    <source>
        <dbReference type="ARBA" id="ARBA00009320"/>
    </source>
</evidence>
<evidence type="ECO:0000256" key="2">
    <source>
        <dbReference type="ARBA" id="ARBA00004931"/>
    </source>
</evidence>
<dbReference type="Gene3D" id="3.30.470.10">
    <property type="match status" value="1"/>
</dbReference>
<comment type="catalytic activity">
    <reaction evidence="8">
        <text>L-leucine + 2-oxoglutarate = 4-methyl-2-oxopentanoate + L-glutamate</text>
        <dbReference type="Rhea" id="RHEA:18321"/>
        <dbReference type="ChEBI" id="CHEBI:16810"/>
        <dbReference type="ChEBI" id="CHEBI:17865"/>
        <dbReference type="ChEBI" id="CHEBI:29985"/>
        <dbReference type="ChEBI" id="CHEBI:57427"/>
        <dbReference type="EC" id="2.6.1.42"/>
    </reaction>
</comment>
<dbReference type="OrthoDB" id="9805628at2"/>
<comment type="pathway">
    <text evidence="1">Amino-acid biosynthesis; L-isoleucine biosynthesis; L-isoleucine from 2-oxobutanoate: step 4/4.</text>
</comment>
<comment type="similarity">
    <text evidence="4">Belongs to the class-IV pyridoxal-phosphate-dependent aminotransferase family.</text>
</comment>
<evidence type="ECO:0000313" key="9">
    <source>
        <dbReference type="EMBL" id="TLM91743.1"/>
    </source>
</evidence>
<dbReference type="GO" id="GO:0004084">
    <property type="term" value="F:branched-chain-amino-acid transaminase activity"/>
    <property type="evidence" value="ECO:0007669"/>
    <property type="project" value="UniProtKB-EC"/>
</dbReference>
<organism evidence="9 10">
    <name type="scientific">Hymenobacter jeollabukensis</name>
    <dbReference type="NCBI Taxonomy" id="2025313"/>
    <lineage>
        <taxon>Bacteria</taxon>
        <taxon>Pseudomonadati</taxon>
        <taxon>Bacteroidota</taxon>
        <taxon>Cytophagia</taxon>
        <taxon>Cytophagales</taxon>
        <taxon>Hymenobacteraceae</taxon>
        <taxon>Hymenobacter</taxon>
    </lineage>
</organism>
<evidence type="ECO:0000256" key="3">
    <source>
        <dbReference type="ARBA" id="ARBA00005072"/>
    </source>
</evidence>
<protein>
    <recommendedName>
        <fullName evidence="5">branched-chain-amino-acid transaminase</fullName>
        <ecNumber evidence="5">2.6.1.42</ecNumber>
    </recommendedName>
</protein>
<evidence type="ECO:0000256" key="1">
    <source>
        <dbReference type="ARBA" id="ARBA00004824"/>
    </source>
</evidence>
<evidence type="ECO:0000256" key="8">
    <source>
        <dbReference type="ARBA" id="ARBA00049229"/>
    </source>
</evidence>
<dbReference type="InterPro" id="IPR050571">
    <property type="entry name" value="Class-IV_PLP-Dep_Aminotrnsfr"/>
</dbReference>
<comment type="catalytic activity">
    <reaction evidence="6">
        <text>L-valine + 2-oxoglutarate = 3-methyl-2-oxobutanoate + L-glutamate</text>
        <dbReference type="Rhea" id="RHEA:24813"/>
        <dbReference type="ChEBI" id="CHEBI:11851"/>
        <dbReference type="ChEBI" id="CHEBI:16810"/>
        <dbReference type="ChEBI" id="CHEBI:29985"/>
        <dbReference type="ChEBI" id="CHEBI:57762"/>
        <dbReference type="EC" id="2.6.1.42"/>
    </reaction>
</comment>
<dbReference type="PANTHER" id="PTHR42743:SF11">
    <property type="entry name" value="AMINODEOXYCHORISMATE LYASE"/>
    <property type="match status" value="1"/>
</dbReference>
<evidence type="ECO:0000313" key="10">
    <source>
        <dbReference type="Proteomes" id="UP000305517"/>
    </source>
</evidence>
<comment type="caution">
    <text evidence="9">The sequence shown here is derived from an EMBL/GenBank/DDBJ whole genome shotgun (WGS) entry which is preliminary data.</text>
</comment>
<dbReference type="GO" id="GO:0046394">
    <property type="term" value="P:carboxylic acid biosynthetic process"/>
    <property type="evidence" value="ECO:0007669"/>
    <property type="project" value="UniProtKB-ARBA"/>
</dbReference>
<dbReference type="SUPFAM" id="SSF56752">
    <property type="entry name" value="D-aminoacid aminotransferase-like PLP-dependent enzymes"/>
    <property type="match status" value="1"/>
</dbReference>
<dbReference type="EC" id="2.6.1.42" evidence="5"/>
<reference evidence="9 10" key="1">
    <citation type="submission" date="2019-05" db="EMBL/GenBank/DDBJ databases">
        <title>Hymenobacter edaphi sp. nov., isolated from abandoned arsenic-contaminated farmland soil.</title>
        <authorList>
            <person name="Nie L."/>
        </authorList>
    </citation>
    <scope>NUCLEOTIDE SEQUENCE [LARGE SCALE GENOMIC DNA]</scope>
    <source>
        <strain evidence="9 10">1-3-3-8</strain>
    </source>
</reference>